<evidence type="ECO:0000256" key="1">
    <source>
        <dbReference type="SAM" id="MobiDB-lite"/>
    </source>
</evidence>
<organism evidence="2">
    <name type="scientific">uncultured Acidimicrobiales bacterium</name>
    <dbReference type="NCBI Taxonomy" id="310071"/>
    <lineage>
        <taxon>Bacteria</taxon>
        <taxon>Bacillati</taxon>
        <taxon>Actinomycetota</taxon>
        <taxon>Acidimicrobiia</taxon>
        <taxon>Acidimicrobiales</taxon>
        <taxon>environmental samples</taxon>
    </lineage>
</organism>
<dbReference type="EMBL" id="CADCTB010000013">
    <property type="protein sequence ID" value="CAA9212291.1"/>
    <property type="molecule type" value="Genomic_DNA"/>
</dbReference>
<feature type="compositionally biased region" description="Basic and acidic residues" evidence="1">
    <location>
        <begin position="124"/>
        <end position="157"/>
    </location>
</feature>
<reference evidence="2" key="1">
    <citation type="submission" date="2020-02" db="EMBL/GenBank/DDBJ databases">
        <authorList>
            <person name="Meier V. D."/>
        </authorList>
    </citation>
    <scope>NUCLEOTIDE SEQUENCE</scope>
    <source>
        <strain evidence="2">AVDCRST_MAG10</strain>
    </source>
</reference>
<dbReference type="AlphaFoldDB" id="A0A6J4H4I2"/>
<accession>A0A6J4H4I2</accession>
<protein>
    <submittedName>
        <fullName evidence="2">Uncharacterized protein</fullName>
    </submittedName>
</protein>
<feature type="region of interest" description="Disordered" evidence="1">
    <location>
        <begin position="1"/>
        <end position="178"/>
    </location>
</feature>
<feature type="non-terminal residue" evidence="2">
    <location>
        <position position="1"/>
    </location>
</feature>
<name>A0A6J4H4I2_9ACTN</name>
<proteinExistence type="predicted"/>
<sequence>DHVPPQGGRRQHGQAKADGGQDDAGGPLAGGDERLAGHPGQRSPGPDVLQPPTGGGGSHGDPRAAAGGHGEGRRVRGIGDAVEGGVEEEPDLGRAPRLHGHCPVEGVEQPRDGDRQAGGGRPDPAVDRSQRHGHNRHDQGGHGDHVGRDAGPHERPGHGCRRLQPAADEAPGRLGEVQGGPVADVLVAIHPAPVHLI</sequence>
<evidence type="ECO:0000313" key="2">
    <source>
        <dbReference type="EMBL" id="CAA9212291.1"/>
    </source>
</evidence>
<feature type="non-terminal residue" evidence="2">
    <location>
        <position position="197"/>
    </location>
</feature>
<gene>
    <name evidence="2" type="ORF">AVDCRST_MAG10-191</name>
</gene>